<organism evidence="2 3">
    <name type="scientific">Encephalitozoon intestinalis (strain ATCC 50506)</name>
    <name type="common">Microsporidian parasite</name>
    <name type="synonym">Septata intestinalis</name>
    <dbReference type="NCBI Taxonomy" id="876142"/>
    <lineage>
        <taxon>Eukaryota</taxon>
        <taxon>Fungi</taxon>
        <taxon>Fungi incertae sedis</taxon>
        <taxon>Microsporidia</taxon>
        <taxon>Unikaryonidae</taxon>
        <taxon>Encephalitozoon</taxon>
    </lineage>
</organism>
<name>E0S9U9_ENCIT</name>
<dbReference type="KEGG" id="ein:Eint_101590"/>
<protein>
    <recommendedName>
        <fullName evidence="4">Pre-mRNA cleavage complex 2 protein Pcf11</fullName>
    </recommendedName>
</protein>
<reference evidence="2 3" key="2">
    <citation type="journal article" date="2012" name="Proc. Natl. Acad. Sci. U.S.A.">
        <title>Gain and loss of multiple functionally related, horizontally transferred genes in the reduced genomes of two microsporidian parasites.</title>
        <authorList>
            <person name="Pombert J.-F."/>
            <person name="Selman M."/>
            <person name="Burki F."/>
            <person name="Bardell F.T."/>
            <person name="Farinelli L."/>
            <person name="Solter L.F."/>
            <person name="Whitman D.W."/>
            <person name="Weiss L.M."/>
            <person name="Corradi N."/>
            <person name="Keeling P.J."/>
        </authorList>
    </citation>
    <scope>NUCLEOTIDE SEQUENCE [LARGE SCALE GENOMIC DNA]</scope>
    <source>
        <strain evidence="2 3">ATCC 50506</strain>
    </source>
</reference>
<evidence type="ECO:0000313" key="2">
    <source>
        <dbReference type="EMBL" id="ADM12484.1"/>
    </source>
</evidence>
<accession>E0S9U9</accession>
<evidence type="ECO:0008006" key="4">
    <source>
        <dbReference type="Google" id="ProtNLM"/>
    </source>
</evidence>
<feature type="region of interest" description="Disordered" evidence="1">
    <location>
        <begin position="89"/>
        <end position="145"/>
    </location>
</feature>
<feature type="compositionally biased region" description="Basic and acidic residues" evidence="1">
    <location>
        <begin position="93"/>
        <end position="104"/>
    </location>
</feature>
<keyword evidence="3" id="KW-1185">Reference proteome</keyword>
<dbReference type="GeneID" id="9699550"/>
<dbReference type="Proteomes" id="UP000002313">
    <property type="component" value="Chromosome X"/>
</dbReference>
<gene>
    <name evidence="2" type="ORF">Eint_101590</name>
</gene>
<reference evidence="2 3" key="1">
    <citation type="journal article" date="2010" name="Nat. Commun.">
        <title>The complete sequence of the smallest known nuclear genome from the microsporidian Encephalitozoon intestinalis.</title>
        <authorList>
            <person name="Corradi N."/>
            <person name="Pombert J.-F."/>
            <person name="Farinelli L."/>
            <person name="Didier E.S."/>
            <person name="Keeling P.J."/>
        </authorList>
    </citation>
    <scope>NUCLEOTIDE SEQUENCE [LARGE SCALE GENOMIC DNA]</scope>
    <source>
        <strain evidence="2 3">ATCC 50506</strain>
    </source>
</reference>
<evidence type="ECO:0000256" key="1">
    <source>
        <dbReference type="SAM" id="MobiDB-lite"/>
    </source>
</evidence>
<evidence type="ECO:0000313" key="3">
    <source>
        <dbReference type="Proteomes" id="UP000002313"/>
    </source>
</evidence>
<dbReference type="EMBL" id="CP001951">
    <property type="protein sequence ID" value="ADM12484.1"/>
    <property type="molecule type" value="Genomic_DNA"/>
</dbReference>
<dbReference type="VEuPathDB" id="MicrosporidiaDB:Eint_101590"/>
<dbReference type="HOGENOM" id="CLU_915358_0_0_1"/>
<feature type="compositionally biased region" description="Basic and acidic residues" evidence="1">
    <location>
        <begin position="131"/>
        <end position="140"/>
    </location>
</feature>
<dbReference type="AlphaFoldDB" id="E0S9U9"/>
<sequence>MDEFVSLLKALKKNDKITQNVLLMISESFRYNEEAVSDALIKNHRSLLGKEAVLDFLFLLCSKDTRYLSLFEKYKDEFNRNHKIFKLLSGESQEEKPKRPRIDEESSSSSEDMIKASINERNTLIDEEGETDSKPKEVASKKTSRSVLEEARTKNLWDKKEQESDILNNEYLKTEMDPSILYYPNQCKLCGLRYKDTPEGDEQMGVHIDEHRRKARVLGEKDCISREFFPTLEAWTKNIEKIKLRLEVEKVEKIVHSGGPALCDVCRSRIEVEWDDQEDRWILKDAVSLEKGGRTSFCHRKCVS</sequence>
<dbReference type="OrthoDB" id="2129491at2759"/>
<proteinExistence type="predicted"/>
<dbReference type="RefSeq" id="XP_003073844.1">
    <property type="nucleotide sequence ID" value="XM_003073798.1"/>
</dbReference>